<proteinExistence type="predicted"/>
<dbReference type="GO" id="GO:0005576">
    <property type="term" value="C:extracellular region"/>
    <property type="evidence" value="ECO:0007669"/>
    <property type="project" value="InterPro"/>
</dbReference>
<accession>A0AAW0XYX4</accession>
<gene>
    <name evidence="3" type="ORF">OTU49_015505</name>
</gene>
<evidence type="ECO:0000256" key="1">
    <source>
        <dbReference type="SAM" id="SignalP"/>
    </source>
</evidence>
<dbReference type="InterPro" id="IPR002557">
    <property type="entry name" value="Chitin-bd_dom"/>
</dbReference>
<comment type="caution">
    <text evidence="3">The sequence shown here is derived from an EMBL/GenBank/DDBJ whole genome shotgun (WGS) entry which is preliminary data.</text>
</comment>
<protein>
    <recommendedName>
        <fullName evidence="2">Chitin-binding type-2 domain-containing protein</fullName>
    </recommendedName>
</protein>
<evidence type="ECO:0000259" key="2">
    <source>
        <dbReference type="SMART" id="SM00494"/>
    </source>
</evidence>
<keyword evidence="1" id="KW-0732">Signal</keyword>
<feature type="domain" description="Chitin-binding type-2" evidence="2">
    <location>
        <begin position="27"/>
        <end position="86"/>
    </location>
</feature>
<sequence length="345" mass="37459">MAVRVFCLVYGSLVVMCQLMTTQASVLECQTPGRFPNPEDCSSYVDCLPDGPDGQLRAREGDCFGFPYSPAERRCVPLDRDTGCATKGLRNSLPVPALQYLCEGTSNVGCIHCRMAYQCIGDNVYVSECEDPDICSENDSFGGGACLPYSVLHSGDNCYCSKTGLISDSYNDTYYMYCDANATPIKIDMFSCAEGETFVDSTGKCEAPQPIEIPPCDGSSATRVNPNDCSYSYTCLPDNSVKTSYCGENKYFYENNGTCVDACYLDISLPTGGALCPDEGNQMDPADCTKYYVCLIPGQEPYASKQCVTGFFDSNENKCVSEPIPSGCIPVDYTKCPGHDQQNCS</sequence>
<keyword evidence="4" id="KW-1185">Reference proteome</keyword>
<feature type="chain" id="PRO_5043429974" description="Chitin-binding type-2 domain-containing protein" evidence="1">
    <location>
        <begin position="25"/>
        <end position="345"/>
    </location>
</feature>
<dbReference type="GO" id="GO:0008061">
    <property type="term" value="F:chitin binding"/>
    <property type="evidence" value="ECO:0007669"/>
    <property type="project" value="InterPro"/>
</dbReference>
<dbReference type="SMART" id="SM00494">
    <property type="entry name" value="ChtBD2"/>
    <property type="match status" value="3"/>
</dbReference>
<dbReference type="EMBL" id="JARKIK010000009">
    <property type="protein sequence ID" value="KAK8749730.1"/>
    <property type="molecule type" value="Genomic_DNA"/>
</dbReference>
<feature type="domain" description="Chitin-binding type-2" evidence="2">
    <location>
        <begin position="156"/>
        <end position="212"/>
    </location>
</feature>
<feature type="domain" description="Chitin-binding type-2" evidence="2">
    <location>
        <begin position="274"/>
        <end position="330"/>
    </location>
</feature>
<organism evidence="3 4">
    <name type="scientific">Cherax quadricarinatus</name>
    <name type="common">Australian red claw crayfish</name>
    <dbReference type="NCBI Taxonomy" id="27406"/>
    <lineage>
        <taxon>Eukaryota</taxon>
        <taxon>Metazoa</taxon>
        <taxon>Ecdysozoa</taxon>
        <taxon>Arthropoda</taxon>
        <taxon>Crustacea</taxon>
        <taxon>Multicrustacea</taxon>
        <taxon>Malacostraca</taxon>
        <taxon>Eumalacostraca</taxon>
        <taxon>Eucarida</taxon>
        <taxon>Decapoda</taxon>
        <taxon>Pleocyemata</taxon>
        <taxon>Astacidea</taxon>
        <taxon>Parastacoidea</taxon>
        <taxon>Parastacidae</taxon>
        <taxon>Cherax</taxon>
    </lineage>
</organism>
<feature type="signal peptide" evidence="1">
    <location>
        <begin position="1"/>
        <end position="24"/>
    </location>
</feature>
<evidence type="ECO:0000313" key="3">
    <source>
        <dbReference type="EMBL" id="KAK8749730.1"/>
    </source>
</evidence>
<dbReference type="AlphaFoldDB" id="A0AAW0XYX4"/>
<reference evidence="3 4" key="1">
    <citation type="journal article" date="2024" name="BMC Genomics">
        <title>Genome assembly of redclaw crayfish (Cherax quadricarinatus) provides insights into its immune adaptation and hypoxia tolerance.</title>
        <authorList>
            <person name="Liu Z."/>
            <person name="Zheng J."/>
            <person name="Li H."/>
            <person name="Fang K."/>
            <person name="Wang S."/>
            <person name="He J."/>
            <person name="Zhou D."/>
            <person name="Weng S."/>
            <person name="Chi M."/>
            <person name="Gu Z."/>
            <person name="He J."/>
            <person name="Li F."/>
            <person name="Wang M."/>
        </authorList>
    </citation>
    <scope>NUCLEOTIDE SEQUENCE [LARGE SCALE GENOMIC DNA]</scope>
    <source>
        <strain evidence="3">ZL_2023a</strain>
    </source>
</reference>
<dbReference type="Proteomes" id="UP001445076">
    <property type="component" value="Unassembled WGS sequence"/>
</dbReference>
<name>A0AAW0XYX4_CHEQU</name>
<evidence type="ECO:0000313" key="4">
    <source>
        <dbReference type="Proteomes" id="UP001445076"/>
    </source>
</evidence>